<comment type="catalytic activity">
    <reaction evidence="8">
        <text>a 4-saturated-(3S)-3-hydroxyacyl-CoA = a (3E)-enoyl-CoA + H2O</text>
        <dbReference type="Rhea" id="RHEA:20724"/>
        <dbReference type="ChEBI" id="CHEBI:15377"/>
        <dbReference type="ChEBI" id="CHEBI:58521"/>
        <dbReference type="ChEBI" id="CHEBI:137480"/>
        <dbReference type="EC" id="4.2.1.17"/>
    </reaction>
</comment>
<dbReference type="AlphaFoldDB" id="A0AAE3G4E7"/>
<comment type="function">
    <text evidence="1">Could possibly oxidize fatty acids using specific components.</text>
</comment>
<dbReference type="InterPro" id="IPR018376">
    <property type="entry name" value="Enoyl-CoA_hyd/isom_CS"/>
</dbReference>
<dbReference type="PANTHER" id="PTHR11941:SF54">
    <property type="entry name" value="ENOYL-COA HYDRATASE, MITOCHONDRIAL"/>
    <property type="match status" value="1"/>
</dbReference>
<keyword evidence="11" id="KW-1185">Reference proteome</keyword>
<keyword evidence="6 10" id="KW-0456">Lyase</keyword>
<evidence type="ECO:0000313" key="10">
    <source>
        <dbReference type="EMBL" id="MCP1673692.1"/>
    </source>
</evidence>
<dbReference type="PANTHER" id="PTHR11941">
    <property type="entry name" value="ENOYL-COA HYDRATASE-RELATED"/>
    <property type="match status" value="1"/>
</dbReference>
<evidence type="ECO:0000256" key="5">
    <source>
        <dbReference type="ARBA" id="ARBA00023098"/>
    </source>
</evidence>
<dbReference type="GO" id="GO:0006635">
    <property type="term" value="P:fatty acid beta-oxidation"/>
    <property type="evidence" value="ECO:0007669"/>
    <property type="project" value="TreeGrafter"/>
</dbReference>
<dbReference type="Pfam" id="PF00378">
    <property type="entry name" value="ECH_1"/>
    <property type="match status" value="1"/>
</dbReference>
<evidence type="ECO:0000256" key="7">
    <source>
        <dbReference type="ARBA" id="ARBA00023709"/>
    </source>
</evidence>
<dbReference type="CDD" id="cd06558">
    <property type="entry name" value="crotonase-like"/>
    <property type="match status" value="1"/>
</dbReference>
<name>A0AAE3G4E7_9GAMM</name>
<dbReference type="InterPro" id="IPR001753">
    <property type="entry name" value="Enoyl-CoA_hydra/iso"/>
</dbReference>
<organism evidence="10 11">
    <name type="scientific">Natronocella acetinitrilica</name>
    <dbReference type="NCBI Taxonomy" id="414046"/>
    <lineage>
        <taxon>Bacteria</taxon>
        <taxon>Pseudomonadati</taxon>
        <taxon>Pseudomonadota</taxon>
        <taxon>Gammaproteobacteria</taxon>
        <taxon>Chromatiales</taxon>
        <taxon>Ectothiorhodospiraceae</taxon>
        <taxon>Natronocella</taxon>
    </lineage>
</organism>
<dbReference type="InterPro" id="IPR014748">
    <property type="entry name" value="Enoyl-CoA_hydra_C"/>
</dbReference>
<dbReference type="GO" id="GO:0004300">
    <property type="term" value="F:enoyl-CoA hydratase activity"/>
    <property type="evidence" value="ECO:0007669"/>
    <property type="project" value="UniProtKB-EC"/>
</dbReference>
<evidence type="ECO:0000256" key="6">
    <source>
        <dbReference type="ARBA" id="ARBA00023239"/>
    </source>
</evidence>
<dbReference type="FunFam" id="3.90.226.10:FF:000019">
    <property type="entry name" value="Enoyl-CoA hydratase, mitochondrial"/>
    <property type="match status" value="1"/>
</dbReference>
<dbReference type="EMBL" id="JALJXV010000002">
    <property type="protein sequence ID" value="MCP1673692.1"/>
    <property type="molecule type" value="Genomic_DNA"/>
</dbReference>
<dbReference type="Proteomes" id="UP001205843">
    <property type="component" value="Unassembled WGS sequence"/>
</dbReference>
<dbReference type="SUPFAM" id="SSF52096">
    <property type="entry name" value="ClpP/crotonase"/>
    <property type="match status" value="1"/>
</dbReference>
<protein>
    <recommendedName>
        <fullName evidence="3">enoyl-CoA hydratase</fullName>
        <ecNumber evidence="3">4.2.1.17</ecNumber>
    </recommendedName>
</protein>
<keyword evidence="4" id="KW-0276">Fatty acid metabolism</keyword>
<sequence length="262" mass="27793">MSYQYISVDSIERVGRITINRPQALNALSVPLMDEVGEAINAFEADEGIGAIIITGTEKAFAAGADIKDMAGLDGESALAQDFPYNASGWHALNRCRKPVIAAVSGFALGGGCELAMACDFIIAADNARFGQPEVKLGIIPGAGGTQRLIRAVGKAKAMELCLTGRMMEADEAERAGLVAYVTPADELQTRALATAQTIAAQSSTGTAMIKDCINQAMEIPLSSGLVYERRVLQALFGSDDQREGMTAFVEKRKPAFKRKGQ</sequence>
<accession>A0AAE3G4E7</accession>
<evidence type="ECO:0000256" key="3">
    <source>
        <dbReference type="ARBA" id="ARBA00012076"/>
    </source>
</evidence>
<dbReference type="EC" id="4.2.1.17" evidence="3"/>
<dbReference type="RefSeq" id="WP_253474551.1">
    <property type="nucleotide sequence ID" value="NZ_JALJXV010000002.1"/>
</dbReference>
<dbReference type="Gene3D" id="1.10.12.10">
    <property type="entry name" value="Lyase 2-enoyl-coa Hydratase, Chain A, domain 2"/>
    <property type="match status" value="1"/>
</dbReference>
<reference evidence="10" key="1">
    <citation type="submission" date="2022-03" db="EMBL/GenBank/DDBJ databases">
        <title>Genomic Encyclopedia of Type Strains, Phase III (KMG-III): the genomes of soil and plant-associated and newly described type strains.</title>
        <authorList>
            <person name="Whitman W."/>
        </authorList>
    </citation>
    <scope>NUCLEOTIDE SEQUENCE</scope>
    <source>
        <strain evidence="10">ANL 6-2</strain>
    </source>
</reference>
<comment type="caution">
    <text evidence="10">The sequence shown here is derived from an EMBL/GenBank/DDBJ whole genome shotgun (WGS) entry which is preliminary data.</text>
</comment>
<comment type="similarity">
    <text evidence="2 9">Belongs to the enoyl-CoA hydratase/isomerase family.</text>
</comment>
<evidence type="ECO:0000313" key="11">
    <source>
        <dbReference type="Proteomes" id="UP001205843"/>
    </source>
</evidence>
<dbReference type="InterPro" id="IPR029045">
    <property type="entry name" value="ClpP/crotonase-like_dom_sf"/>
</dbReference>
<dbReference type="FunFam" id="1.10.12.10:FF:000001">
    <property type="entry name" value="Probable enoyl-CoA hydratase, mitochondrial"/>
    <property type="match status" value="1"/>
</dbReference>
<evidence type="ECO:0000256" key="1">
    <source>
        <dbReference type="ARBA" id="ARBA00002994"/>
    </source>
</evidence>
<evidence type="ECO:0000256" key="4">
    <source>
        <dbReference type="ARBA" id="ARBA00022832"/>
    </source>
</evidence>
<evidence type="ECO:0000256" key="2">
    <source>
        <dbReference type="ARBA" id="ARBA00005254"/>
    </source>
</evidence>
<proteinExistence type="inferred from homology"/>
<gene>
    <name evidence="10" type="ORF">J2T57_000791</name>
</gene>
<evidence type="ECO:0000256" key="9">
    <source>
        <dbReference type="RuleBase" id="RU003707"/>
    </source>
</evidence>
<keyword evidence="5" id="KW-0443">Lipid metabolism</keyword>
<comment type="catalytic activity">
    <reaction evidence="7">
        <text>a (3S)-3-hydroxyacyl-CoA = a (2E)-enoyl-CoA + H2O</text>
        <dbReference type="Rhea" id="RHEA:16105"/>
        <dbReference type="ChEBI" id="CHEBI:15377"/>
        <dbReference type="ChEBI" id="CHEBI:57318"/>
        <dbReference type="ChEBI" id="CHEBI:58856"/>
        <dbReference type="EC" id="4.2.1.17"/>
    </reaction>
</comment>
<dbReference type="Gene3D" id="3.90.226.10">
    <property type="entry name" value="2-enoyl-CoA Hydratase, Chain A, domain 1"/>
    <property type="match status" value="1"/>
</dbReference>
<evidence type="ECO:0000256" key="8">
    <source>
        <dbReference type="ARBA" id="ARBA00023717"/>
    </source>
</evidence>
<dbReference type="PROSITE" id="PS00166">
    <property type="entry name" value="ENOYL_COA_HYDRATASE"/>
    <property type="match status" value="1"/>
</dbReference>